<sequence>MLFNYLTIAFRNLWRNKLYSFINVLGLAVGLASAIIVLVYSIDELSYDQYHEKKDRIFRLSYQEQRQDDLLRDARVPFPYKNILISQLPEVEKAARMMNHVAIGGPDEMEVGSETYTETNLFITDPELFLILDFDWIAGDAGSAFRELNSVVLTKSIAVKYFGTTGCLGETIVYNKGPHLAVTGVVDDLPRNTHMTAEIFVPMALLHARWTENYQYDVDQDWKWLGSYTYILLKDNAQIATVDAKMPGLVGQYFQEVDPATFTPVFLPLTDIHLRSEFRSEMKPGSSMTQLYLFMIIAGVILLVAVINFMNLATARSAKRAKEAGIRKVMGAYRRQVVTQFLSEAVVIAGLGLIHALVLVNLALPVFNTFTDRSYQFSDFISNPLVMGAALAITVLTGIASGIYPAFYISAFSPVQAMKKDFNPGKTHLLRSALVTLQFAVSTVFIVGVLVVNTQLNYLRGKELGFAKERTILINNRSLSLSQYQLFRQTLASKPEVSDVYMGTMPGMGVWGNTVVPEGFDENEGVSVSMMYGTANFADFFGVGIGQGRGFLDEVDQDEDVTRQSFLINKTLAKKLGWENDAVGREIHWLGGSDNKTLQKGQVVGVIDDFHYNSLHRPIGSLLVVMANWGGIAVKLSGDSYGSGLSEVQTAWNEMFPDKPFQYSYLDQDIAEQYLKEEQLGKLISWFTLLAVFVCCMGLYGLVAFVVEQRRKEFAIRKTLGATIRHIVMLISSQMLKTVLIASVVAIPVAVYLLSNWLDTFPYRIQLSPLFFVLAALISVIVMLATMASNAYRAATMNPVDSLRSE</sequence>
<gene>
    <name evidence="9" type="ORF">RT717_07040</name>
</gene>
<dbReference type="EMBL" id="CP136051">
    <property type="protein sequence ID" value="WOK08393.1"/>
    <property type="molecule type" value="Genomic_DNA"/>
</dbReference>
<feature type="transmembrane region" description="Helical" evidence="6">
    <location>
        <begin position="767"/>
        <end position="788"/>
    </location>
</feature>
<dbReference type="InterPro" id="IPR003838">
    <property type="entry name" value="ABC3_permease_C"/>
</dbReference>
<accession>A0ABZ0IVI6</accession>
<name>A0ABZ0IVI6_9BACT</name>
<keyword evidence="3 6" id="KW-0812">Transmembrane</keyword>
<organism evidence="9 10">
    <name type="scientific">Imperialibacter roseus</name>
    <dbReference type="NCBI Taxonomy" id="1324217"/>
    <lineage>
        <taxon>Bacteria</taxon>
        <taxon>Pseudomonadati</taxon>
        <taxon>Bacteroidota</taxon>
        <taxon>Cytophagia</taxon>
        <taxon>Cytophagales</taxon>
        <taxon>Flammeovirgaceae</taxon>
        <taxon>Imperialibacter</taxon>
    </lineage>
</organism>
<feature type="domain" description="ABC3 transporter permease C-terminal" evidence="7">
    <location>
        <begin position="687"/>
        <end position="799"/>
    </location>
</feature>
<feature type="transmembrane region" description="Helical" evidence="6">
    <location>
        <begin position="429"/>
        <end position="452"/>
    </location>
</feature>
<feature type="domain" description="MacB-like periplasmic core" evidence="8">
    <location>
        <begin position="20"/>
        <end position="246"/>
    </location>
</feature>
<evidence type="ECO:0000259" key="7">
    <source>
        <dbReference type="Pfam" id="PF02687"/>
    </source>
</evidence>
<evidence type="ECO:0000259" key="8">
    <source>
        <dbReference type="Pfam" id="PF12704"/>
    </source>
</evidence>
<dbReference type="InterPro" id="IPR050250">
    <property type="entry name" value="Macrolide_Exporter_MacB"/>
</dbReference>
<dbReference type="Proteomes" id="UP001302349">
    <property type="component" value="Chromosome"/>
</dbReference>
<dbReference type="InterPro" id="IPR025857">
    <property type="entry name" value="MacB_PCD"/>
</dbReference>
<keyword evidence="5 6" id="KW-0472">Membrane</keyword>
<protein>
    <submittedName>
        <fullName evidence="9">FtsX-like permease family protein</fullName>
    </submittedName>
</protein>
<feature type="transmembrane region" description="Helical" evidence="6">
    <location>
        <begin position="337"/>
        <end position="364"/>
    </location>
</feature>
<evidence type="ECO:0000313" key="10">
    <source>
        <dbReference type="Proteomes" id="UP001302349"/>
    </source>
</evidence>
<evidence type="ECO:0000256" key="2">
    <source>
        <dbReference type="ARBA" id="ARBA00022475"/>
    </source>
</evidence>
<evidence type="ECO:0000256" key="5">
    <source>
        <dbReference type="ARBA" id="ARBA00023136"/>
    </source>
</evidence>
<reference evidence="9 10" key="1">
    <citation type="journal article" date="2023" name="Microbiol. Resour. Announc.">
        <title>Complete Genome Sequence of Imperialibacter roseus strain P4T.</title>
        <authorList>
            <person name="Tizabi D.R."/>
            <person name="Bachvaroff T."/>
            <person name="Hill R.T."/>
        </authorList>
    </citation>
    <scope>NUCLEOTIDE SEQUENCE [LARGE SCALE GENOMIC DNA]</scope>
    <source>
        <strain evidence="9 10">P4T</strain>
    </source>
</reference>
<dbReference type="RefSeq" id="WP_317491034.1">
    <property type="nucleotide sequence ID" value="NZ_CP136051.1"/>
</dbReference>
<feature type="transmembrane region" description="Helical" evidence="6">
    <location>
        <begin position="21"/>
        <end position="42"/>
    </location>
</feature>
<dbReference type="Pfam" id="PF02687">
    <property type="entry name" value="FtsX"/>
    <property type="match status" value="2"/>
</dbReference>
<evidence type="ECO:0000256" key="3">
    <source>
        <dbReference type="ARBA" id="ARBA00022692"/>
    </source>
</evidence>
<dbReference type="Pfam" id="PF12704">
    <property type="entry name" value="MacB_PCD"/>
    <property type="match status" value="2"/>
</dbReference>
<keyword evidence="2" id="KW-1003">Cell membrane</keyword>
<feature type="transmembrane region" description="Helical" evidence="6">
    <location>
        <begin position="291"/>
        <end position="313"/>
    </location>
</feature>
<feature type="transmembrane region" description="Helical" evidence="6">
    <location>
        <begin position="683"/>
        <end position="707"/>
    </location>
</feature>
<evidence type="ECO:0000256" key="4">
    <source>
        <dbReference type="ARBA" id="ARBA00022989"/>
    </source>
</evidence>
<feature type="transmembrane region" description="Helical" evidence="6">
    <location>
        <begin position="384"/>
        <end position="408"/>
    </location>
</feature>
<feature type="domain" description="MacB-like periplasmic core" evidence="8">
    <location>
        <begin position="469"/>
        <end position="622"/>
    </location>
</feature>
<comment type="subcellular location">
    <subcellularLocation>
        <location evidence="1">Cell membrane</location>
        <topology evidence="1">Multi-pass membrane protein</topology>
    </subcellularLocation>
</comment>
<evidence type="ECO:0000256" key="6">
    <source>
        <dbReference type="SAM" id="Phobius"/>
    </source>
</evidence>
<proteinExistence type="predicted"/>
<evidence type="ECO:0000256" key="1">
    <source>
        <dbReference type="ARBA" id="ARBA00004651"/>
    </source>
</evidence>
<feature type="domain" description="ABC3 transporter permease C-terminal" evidence="7">
    <location>
        <begin position="295"/>
        <end position="413"/>
    </location>
</feature>
<dbReference type="PANTHER" id="PTHR30572">
    <property type="entry name" value="MEMBRANE COMPONENT OF TRANSPORTER-RELATED"/>
    <property type="match status" value="1"/>
</dbReference>
<keyword evidence="4 6" id="KW-1133">Transmembrane helix</keyword>
<dbReference type="PANTHER" id="PTHR30572:SF18">
    <property type="entry name" value="ABC-TYPE MACROLIDE FAMILY EXPORT SYSTEM PERMEASE COMPONENT 2"/>
    <property type="match status" value="1"/>
</dbReference>
<evidence type="ECO:0000313" key="9">
    <source>
        <dbReference type="EMBL" id="WOK08393.1"/>
    </source>
</evidence>
<keyword evidence="10" id="KW-1185">Reference proteome</keyword>
<feature type="transmembrane region" description="Helical" evidence="6">
    <location>
        <begin position="727"/>
        <end position="755"/>
    </location>
</feature>